<organism evidence="2 3">
    <name type="scientific">Parascaris univalens</name>
    <name type="common">Nematode worm</name>
    <dbReference type="NCBI Taxonomy" id="6257"/>
    <lineage>
        <taxon>Eukaryota</taxon>
        <taxon>Metazoa</taxon>
        <taxon>Ecdysozoa</taxon>
        <taxon>Nematoda</taxon>
        <taxon>Chromadorea</taxon>
        <taxon>Rhabditida</taxon>
        <taxon>Spirurina</taxon>
        <taxon>Ascaridomorpha</taxon>
        <taxon>Ascaridoidea</taxon>
        <taxon>Ascarididae</taxon>
        <taxon>Parascaris</taxon>
    </lineage>
</organism>
<evidence type="ECO:0000313" key="2">
    <source>
        <dbReference type="Proteomes" id="UP000887569"/>
    </source>
</evidence>
<reference evidence="3" key="1">
    <citation type="submission" date="2022-11" db="UniProtKB">
        <authorList>
            <consortium name="WormBaseParasite"/>
        </authorList>
    </citation>
    <scope>IDENTIFICATION</scope>
</reference>
<dbReference type="AlphaFoldDB" id="A0A915B2Y0"/>
<dbReference type="WBParaSite" id="PgR024_g106_t01">
    <property type="protein sequence ID" value="PgR024_g106_t01"/>
    <property type="gene ID" value="PgR024_g106"/>
</dbReference>
<protein>
    <submittedName>
        <fullName evidence="3">COMM domain-containing protein</fullName>
    </submittedName>
</protein>
<keyword evidence="2" id="KW-1185">Reference proteome</keyword>
<dbReference type="PANTHER" id="PTHR12333:SF0">
    <property type="entry name" value="COMM DOMAIN-CONTAINING PROTEIN 10"/>
    <property type="match status" value="1"/>
</dbReference>
<sequence>MSVLKLPLGSKRAVQLLNDLDRRKFSQLSNRIFDAMPIDDAHSLFTEEERKKLVTAFALQSSTELNQVISLCVQLWREIAFRQLKLEPLIANLEQLGFASDLIDTMVRVWSEGGIAVCDRLRNISYSGRPQLLDVNWTLRMDVASRDCAKMRQPRAILELVTDHGSKPVEMSREELVELFRTLQNVQKHIDTLL</sequence>
<evidence type="ECO:0000313" key="3">
    <source>
        <dbReference type="WBParaSite" id="PgR024_g106_t01"/>
    </source>
</evidence>
<dbReference type="Pfam" id="PF07258">
    <property type="entry name" value="COMM_domain"/>
    <property type="match status" value="1"/>
</dbReference>
<feature type="domain" description="COMM" evidence="1">
    <location>
        <begin position="131"/>
        <end position="194"/>
    </location>
</feature>
<proteinExistence type="predicted"/>
<dbReference type="PROSITE" id="PS51269">
    <property type="entry name" value="COMM"/>
    <property type="match status" value="1"/>
</dbReference>
<dbReference type="Pfam" id="PF21672">
    <property type="entry name" value="COMM_HN"/>
    <property type="match status" value="1"/>
</dbReference>
<accession>A0A915B2Y0</accession>
<dbReference type="PANTHER" id="PTHR12333">
    <property type="entry name" value="COMM DOMAIN CONTAINING PROTEIN 10"/>
    <property type="match status" value="1"/>
</dbReference>
<dbReference type="InterPro" id="IPR017920">
    <property type="entry name" value="COMM"/>
</dbReference>
<dbReference type="InterPro" id="IPR037361">
    <property type="entry name" value="COMMD10"/>
</dbReference>
<evidence type="ECO:0000259" key="1">
    <source>
        <dbReference type="PROSITE" id="PS51269"/>
    </source>
</evidence>
<dbReference type="Proteomes" id="UP000887569">
    <property type="component" value="Unplaced"/>
</dbReference>
<name>A0A915B2Y0_PARUN</name>